<evidence type="ECO:0000256" key="1">
    <source>
        <dbReference type="SAM" id="Phobius"/>
    </source>
</evidence>
<keyword evidence="1" id="KW-1133">Transmembrane helix</keyword>
<reference evidence="2 3" key="1">
    <citation type="journal article" date="2008" name="J. Bacteriol.">
        <title>The genome of Heliobacterium modesticaldum, a phototrophic representative of the Firmicutes containing the simplest photosynthetic apparatus.</title>
        <authorList>
            <person name="Sattley W.M."/>
            <person name="Madigan M.T."/>
            <person name="Swingley W.D."/>
            <person name="Cheung P.C."/>
            <person name="Clocksin K.M."/>
            <person name="Conrad A.L."/>
            <person name="Dejesa L.C."/>
            <person name="Honchak B.M."/>
            <person name="Jung D.O."/>
            <person name="Karbach L.E."/>
            <person name="Kurdoglu A."/>
            <person name="Lahiri S."/>
            <person name="Mastrian S.D."/>
            <person name="Page L.E."/>
            <person name="Taylor H.L."/>
            <person name="Wang Z.T."/>
            <person name="Raymond J."/>
            <person name="Chen M."/>
            <person name="Blankenship R.E."/>
            <person name="Touchman J.W."/>
        </authorList>
    </citation>
    <scope>NUCLEOTIDE SEQUENCE [LARGE SCALE GENOMIC DNA]</scope>
    <source>
        <strain evidence="3">ATCC 51547 / Ice1</strain>
    </source>
</reference>
<feature type="transmembrane region" description="Helical" evidence="1">
    <location>
        <begin position="20"/>
        <end position="39"/>
    </location>
</feature>
<dbReference type="HOGENOM" id="CLU_102867_0_0_9"/>
<dbReference type="eggNOG" id="ENOG502ZB4B">
    <property type="taxonomic scope" value="Bacteria"/>
</dbReference>
<name>B0TG40_HELMI</name>
<sequence>MKIREIYGIIRNKKGSSFPLIVAVALVLAMILCGVSEYMRLMMIAQGVRDAVQSAVVSTVNDNYDDIYHGVREGYAGGYQLVGASWEDSVDYGDIYAYLDKTLGLQKSGGYHVKYAGESVEYKLSGLSVDIRNAPLAPSDPAGVQGFLADAAIRLEVPVSFGGKILPPMGINLRVRAKYMSVF</sequence>
<protein>
    <submittedName>
        <fullName evidence="2">Uncharacterized protein</fullName>
    </submittedName>
</protein>
<dbReference type="RefSeq" id="WP_012281361.1">
    <property type="nucleotide sequence ID" value="NC_010337.2"/>
</dbReference>
<dbReference type="AlphaFoldDB" id="B0TG40"/>
<evidence type="ECO:0000313" key="2">
    <source>
        <dbReference type="EMBL" id="ABZ83197.1"/>
    </source>
</evidence>
<dbReference type="KEGG" id="hmo:HM1_0592"/>
<keyword evidence="3" id="KW-1185">Reference proteome</keyword>
<proteinExistence type="predicted"/>
<gene>
    <name evidence="2" type="ORF">HM1_0592</name>
</gene>
<evidence type="ECO:0000313" key="3">
    <source>
        <dbReference type="Proteomes" id="UP000008550"/>
    </source>
</evidence>
<accession>B0TG40</accession>
<dbReference type="OrthoDB" id="9799526at2"/>
<keyword evidence="1" id="KW-0812">Transmembrane</keyword>
<keyword evidence="1" id="KW-0472">Membrane</keyword>
<dbReference type="EMBL" id="CP000930">
    <property type="protein sequence ID" value="ABZ83197.1"/>
    <property type="molecule type" value="Genomic_DNA"/>
</dbReference>
<dbReference type="Proteomes" id="UP000008550">
    <property type="component" value="Chromosome"/>
</dbReference>
<organism evidence="2 3">
    <name type="scientific">Heliobacterium modesticaldum (strain ATCC 51547 / Ice1)</name>
    <dbReference type="NCBI Taxonomy" id="498761"/>
    <lineage>
        <taxon>Bacteria</taxon>
        <taxon>Bacillati</taxon>
        <taxon>Bacillota</taxon>
        <taxon>Clostridia</taxon>
        <taxon>Eubacteriales</taxon>
        <taxon>Heliobacteriaceae</taxon>
        <taxon>Heliomicrobium</taxon>
    </lineage>
</organism>
<dbReference type="STRING" id="498761.HM1_0592"/>